<keyword evidence="3" id="KW-1134">Transmembrane beta strand</keyword>
<keyword evidence="4" id="KW-0812">Transmembrane</keyword>
<dbReference type="InterPro" id="IPR036942">
    <property type="entry name" value="Beta-barrel_TonB_sf"/>
</dbReference>
<evidence type="ECO:0000256" key="6">
    <source>
        <dbReference type="ARBA" id="ARBA00023136"/>
    </source>
</evidence>
<dbReference type="EMBL" id="CP063849">
    <property type="protein sequence ID" value="QOY86913.1"/>
    <property type="molecule type" value="Genomic_DNA"/>
</dbReference>
<dbReference type="InterPro" id="IPR008969">
    <property type="entry name" value="CarboxyPept-like_regulatory"/>
</dbReference>
<evidence type="ECO:0000256" key="4">
    <source>
        <dbReference type="ARBA" id="ARBA00022692"/>
    </source>
</evidence>
<evidence type="ECO:0000256" key="1">
    <source>
        <dbReference type="ARBA" id="ARBA00004571"/>
    </source>
</evidence>
<keyword evidence="9" id="KW-0675">Receptor</keyword>
<evidence type="ECO:0000256" key="2">
    <source>
        <dbReference type="ARBA" id="ARBA00022448"/>
    </source>
</evidence>
<evidence type="ECO:0000256" key="5">
    <source>
        <dbReference type="ARBA" id="ARBA00022729"/>
    </source>
</evidence>
<keyword evidence="7" id="KW-0998">Cell outer membrane</keyword>
<keyword evidence="10" id="KW-1185">Reference proteome</keyword>
<dbReference type="RefSeq" id="WP_194448582.1">
    <property type="nucleotide sequence ID" value="NZ_CP063849.1"/>
</dbReference>
<dbReference type="Gene3D" id="2.60.40.1120">
    <property type="entry name" value="Carboxypeptidase-like, regulatory domain"/>
    <property type="match status" value="1"/>
</dbReference>
<proteinExistence type="predicted"/>
<keyword evidence="2" id="KW-0813">Transport</keyword>
<keyword evidence="5" id="KW-0732">Signal</keyword>
<protein>
    <submittedName>
        <fullName evidence="9">TonB-dependent receptor</fullName>
    </submittedName>
</protein>
<keyword evidence="6" id="KW-0472">Membrane</keyword>
<evidence type="ECO:0000256" key="3">
    <source>
        <dbReference type="ARBA" id="ARBA00022452"/>
    </source>
</evidence>
<accession>A0A7S7NNK4</accession>
<dbReference type="Pfam" id="PF13620">
    <property type="entry name" value="CarboxypepD_reg"/>
    <property type="match status" value="1"/>
</dbReference>
<dbReference type="GO" id="GO:0044718">
    <property type="term" value="P:siderophore transmembrane transport"/>
    <property type="evidence" value="ECO:0007669"/>
    <property type="project" value="TreeGrafter"/>
</dbReference>
<dbReference type="Gene3D" id="2.40.170.20">
    <property type="entry name" value="TonB-dependent receptor, beta-barrel domain"/>
    <property type="match status" value="1"/>
</dbReference>
<reference evidence="9 10" key="1">
    <citation type="submission" date="2020-10" db="EMBL/GenBank/DDBJ databases">
        <title>Complete genome sequence of Paludibaculum fermentans P105T, a facultatively anaerobic acidobacterium capable of dissimilatory Fe(III) reduction.</title>
        <authorList>
            <person name="Dedysh S.N."/>
            <person name="Beletsky A.V."/>
            <person name="Kulichevskaya I.S."/>
            <person name="Mardanov A.V."/>
            <person name="Ravin N.V."/>
        </authorList>
    </citation>
    <scope>NUCLEOTIDE SEQUENCE [LARGE SCALE GENOMIC DNA]</scope>
    <source>
        <strain evidence="9 10">P105</strain>
    </source>
</reference>
<gene>
    <name evidence="9" type="ORF">IRI77_29675</name>
</gene>
<dbReference type="SUPFAM" id="SSF56935">
    <property type="entry name" value="Porins"/>
    <property type="match status" value="1"/>
</dbReference>
<dbReference type="Proteomes" id="UP000593892">
    <property type="component" value="Chromosome"/>
</dbReference>
<evidence type="ECO:0000256" key="7">
    <source>
        <dbReference type="ARBA" id="ARBA00023237"/>
    </source>
</evidence>
<dbReference type="KEGG" id="pfer:IRI77_29675"/>
<organism evidence="9 10">
    <name type="scientific">Paludibaculum fermentans</name>
    <dbReference type="NCBI Taxonomy" id="1473598"/>
    <lineage>
        <taxon>Bacteria</taxon>
        <taxon>Pseudomonadati</taxon>
        <taxon>Acidobacteriota</taxon>
        <taxon>Terriglobia</taxon>
        <taxon>Bryobacterales</taxon>
        <taxon>Bryobacteraceae</taxon>
        <taxon>Paludibaculum</taxon>
    </lineage>
</organism>
<dbReference type="AlphaFoldDB" id="A0A7S7NNK4"/>
<evidence type="ECO:0000313" key="10">
    <source>
        <dbReference type="Proteomes" id="UP000593892"/>
    </source>
</evidence>
<evidence type="ECO:0000313" key="9">
    <source>
        <dbReference type="EMBL" id="QOY86913.1"/>
    </source>
</evidence>
<feature type="domain" description="TonB-dependent transporter Oar-like beta-barrel" evidence="8">
    <location>
        <begin position="164"/>
        <end position="962"/>
    </location>
</feature>
<dbReference type="InterPro" id="IPR039426">
    <property type="entry name" value="TonB-dep_rcpt-like"/>
</dbReference>
<evidence type="ECO:0000259" key="8">
    <source>
        <dbReference type="Pfam" id="PF25183"/>
    </source>
</evidence>
<dbReference type="PANTHER" id="PTHR30069:SF29">
    <property type="entry name" value="HEMOGLOBIN AND HEMOGLOBIN-HAPTOGLOBIN-BINDING PROTEIN 1-RELATED"/>
    <property type="match status" value="1"/>
</dbReference>
<sequence length="969" mass="103800">MAFTAIQRGTVLLLSIAAASAQHQGVVRFHGQPVPGAVITATEGAARQSTITNREGAYQLPGLGAGEWTIRVEMQGFGTQERLVTVDGKFEPVQWALTIAPDGPPLPVVAGARGGAVLEVEQPTLVNPQAADSMLIAGSANNAARSPFAQPVAFGNVRRSRQARYHGNLGAIVGDSALDARSFSLTGQDSPKPAYTRFTGVASLGGPARIPWIPHSGFTFSVNYQWTRTRNVTLLAGLMPTAAQRAGDLSSSPGPFSDPASGVAFPDNQIPQDRITPQARSLLALYPLPNLPGGSRFNYQVPSASAIHQDNFQARVDHRIGNRDHVAARLDGQSSRNDSASIFNFVDRNQVTGRNAATTWRHSVDQRLFFTLGLEFSSLRTRTMSNFSDRENISGNAGIAGNNQEPLNWGPPNLAFASGIASLSDVPPAFNRNQSVGISQKTSWNRGRHNFLVGGDFRRKQFNWLSDADPRGTLVFTGARTGSDFAGFLLGSPDSSSISFGHADKYLRASAYSAFVNDDWRLAPGLTLNAGLRWEYSTPLTERYGRLVNLDLSPDFTSATLQLASGANRNTDFPASLVNPYRRAVAPRVGVAWRPRAASSLVVRVAYGVYFDTALYDDIAQRMAQQPPLSNTLVVGSSDSHPLTIADPFRGALGGISNSFAADPLVKPGSAQNWQLLVQRDIPLGMVLSASYLGIKGTHTVQQSLPNTYPAGSSNPCPGCPAGFVYLSSSGNSTRQAGQVQLRRRMRSGFSADLSYAFSKSLDNSSLGAGVRGDSGIAQNWLDFRSERGLSSFDQRHLLTGQMQFTSGMGASAGSLLSGWRGAAFKRWTFTTQWSAGTGLPLNPLYLAAVPGTGITGSLRPDYTGAGLYSSLDGHNLNHNAYAVPVAGRWGNAGRNSITGPKQLTLNSSISRVFQLGDRYSGDLRLDAVNPLNHPTFPGWNTSITSLQFGSPSSANPMRSVQTTFRVRF</sequence>
<dbReference type="Pfam" id="PF25183">
    <property type="entry name" value="OMP_b-brl_4"/>
    <property type="match status" value="1"/>
</dbReference>
<name>A0A7S7NNK4_PALFE</name>
<comment type="subcellular location">
    <subcellularLocation>
        <location evidence="1">Cell outer membrane</location>
        <topology evidence="1">Multi-pass membrane protein</topology>
    </subcellularLocation>
</comment>
<dbReference type="InterPro" id="IPR057601">
    <property type="entry name" value="Oar-like_b-barrel"/>
</dbReference>
<dbReference type="SUPFAM" id="SSF49464">
    <property type="entry name" value="Carboxypeptidase regulatory domain-like"/>
    <property type="match status" value="1"/>
</dbReference>
<dbReference type="GO" id="GO:0009279">
    <property type="term" value="C:cell outer membrane"/>
    <property type="evidence" value="ECO:0007669"/>
    <property type="project" value="UniProtKB-SubCell"/>
</dbReference>
<dbReference type="PANTHER" id="PTHR30069">
    <property type="entry name" value="TONB-DEPENDENT OUTER MEMBRANE RECEPTOR"/>
    <property type="match status" value="1"/>
</dbReference>
<dbReference type="GO" id="GO:0015344">
    <property type="term" value="F:siderophore uptake transmembrane transporter activity"/>
    <property type="evidence" value="ECO:0007669"/>
    <property type="project" value="TreeGrafter"/>
</dbReference>